<keyword evidence="11" id="KW-1185">Reference proteome</keyword>
<dbReference type="PANTHER" id="PTHR45825:SF11">
    <property type="entry name" value="ALPHA AMYLASE DOMAIN-CONTAINING PROTEIN"/>
    <property type="match status" value="1"/>
</dbReference>
<dbReference type="Gene3D" id="3.40.50.2000">
    <property type="entry name" value="Glycogen Phosphorylase B"/>
    <property type="match status" value="2"/>
</dbReference>
<keyword evidence="5 7" id="KW-0808">Transferase</keyword>
<dbReference type="Proteomes" id="UP001209076">
    <property type="component" value="Unassembled WGS sequence"/>
</dbReference>
<dbReference type="NCBIfam" id="TIGR02095">
    <property type="entry name" value="glgA"/>
    <property type="match status" value="1"/>
</dbReference>
<feature type="domain" description="Starch synthase catalytic" evidence="9">
    <location>
        <begin position="2"/>
        <end position="230"/>
    </location>
</feature>
<sequence length="474" mass="54746">MRILFCSSEAYPFSKSGGLADMASALPKIMNKLGEDASVITPLYDGIYSKMSSFKYLGEKMITIAGEDFKAKYYETMHDGVRYIFVENELFFKRANYYGYFDDDKRFLFYDYAVLEYIDLVNQAFDLLHINDWQTGLIPYLLDEIYRSKPLYNPIKTLLTIHNLEYQGSFPKDAYRLIGRPFNYAYIHFDRLNFLKGAIMRANHINTVSPTYMQEVQTEYYGFTLDGALKSRLNHFSGILNGIDYDIYNPETDTYIEQQFNDKHFVTAKKKNKFALLQKLNLDLSTDTALVAYIGRLAKQKGIDLMMSTLEEAIAESTAKFVFIGSGDIQYENFLRYLQTKYRNRVYTFIGFNNALAHQLYASADILMMPSQFEPCGLGQLIAMRYGCLPLVRETGGLKDTVIPYNKYTKEGNGFSFANYNAHELKQVLLDAILLHTNNPTDWRILVQAAMRGDHSLEHMGEQYLSLYKQIVKK</sequence>
<dbReference type="Pfam" id="PF00534">
    <property type="entry name" value="Glycos_transf_1"/>
    <property type="match status" value="1"/>
</dbReference>
<dbReference type="PANTHER" id="PTHR45825">
    <property type="entry name" value="GRANULE-BOUND STARCH SYNTHASE 1, CHLOROPLASTIC/AMYLOPLASTIC"/>
    <property type="match status" value="1"/>
</dbReference>
<dbReference type="InterPro" id="IPR001296">
    <property type="entry name" value="Glyco_trans_1"/>
</dbReference>
<dbReference type="CDD" id="cd03791">
    <property type="entry name" value="GT5_Glycogen_synthase_DULL1-like"/>
    <property type="match status" value="1"/>
</dbReference>
<evidence type="ECO:0000256" key="1">
    <source>
        <dbReference type="ARBA" id="ARBA00001478"/>
    </source>
</evidence>
<feature type="binding site" evidence="7">
    <location>
        <position position="15"/>
    </location>
    <ligand>
        <name>ADP-alpha-D-glucose</name>
        <dbReference type="ChEBI" id="CHEBI:57498"/>
    </ligand>
</feature>
<dbReference type="InterPro" id="IPR013534">
    <property type="entry name" value="Starch_synth_cat_dom"/>
</dbReference>
<evidence type="ECO:0000256" key="3">
    <source>
        <dbReference type="ARBA" id="ARBA00010281"/>
    </source>
</evidence>
<feature type="domain" description="Glycosyl transferase family 1" evidence="8">
    <location>
        <begin position="285"/>
        <end position="433"/>
    </location>
</feature>
<evidence type="ECO:0000256" key="4">
    <source>
        <dbReference type="ARBA" id="ARBA00022676"/>
    </source>
</evidence>
<evidence type="ECO:0000313" key="11">
    <source>
        <dbReference type="Proteomes" id="UP001209076"/>
    </source>
</evidence>
<keyword evidence="6 7" id="KW-0320">Glycogen biosynthesis</keyword>
<dbReference type="EC" id="2.4.1.21" evidence="7"/>
<comment type="function">
    <text evidence="2 7">Synthesizes alpha-1,4-glucan chains using ADP-glucose.</text>
</comment>
<evidence type="ECO:0000256" key="2">
    <source>
        <dbReference type="ARBA" id="ARBA00002764"/>
    </source>
</evidence>
<evidence type="ECO:0000256" key="6">
    <source>
        <dbReference type="ARBA" id="ARBA00023056"/>
    </source>
</evidence>
<organism evidence="10 11">
    <name type="scientific">Paracholeplasma vituli</name>
    <dbReference type="NCBI Taxonomy" id="69473"/>
    <lineage>
        <taxon>Bacteria</taxon>
        <taxon>Bacillati</taxon>
        <taxon>Mycoplasmatota</taxon>
        <taxon>Mollicutes</taxon>
        <taxon>Acholeplasmatales</taxon>
        <taxon>Acholeplasmataceae</taxon>
        <taxon>Paracholeplasma</taxon>
    </lineage>
</organism>
<keyword evidence="4 7" id="KW-0328">Glycosyltransferase</keyword>
<evidence type="ECO:0000256" key="7">
    <source>
        <dbReference type="HAMAP-Rule" id="MF_00484"/>
    </source>
</evidence>
<comment type="caution">
    <text evidence="10">The sequence shown here is derived from an EMBL/GenBank/DDBJ whole genome shotgun (WGS) entry which is preliminary data.</text>
</comment>
<dbReference type="EMBL" id="JAOEGN010000007">
    <property type="protein sequence ID" value="MCU0104988.1"/>
    <property type="molecule type" value="Genomic_DNA"/>
</dbReference>
<comment type="catalytic activity">
    <reaction evidence="1 7">
        <text>[(1-&gt;4)-alpha-D-glucosyl](n) + ADP-alpha-D-glucose = [(1-&gt;4)-alpha-D-glucosyl](n+1) + ADP + H(+)</text>
        <dbReference type="Rhea" id="RHEA:18189"/>
        <dbReference type="Rhea" id="RHEA-COMP:9584"/>
        <dbReference type="Rhea" id="RHEA-COMP:9587"/>
        <dbReference type="ChEBI" id="CHEBI:15378"/>
        <dbReference type="ChEBI" id="CHEBI:15444"/>
        <dbReference type="ChEBI" id="CHEBI:57498"/>
        <dbReference type="ChEBI" id="CHEBI:456216"/>
        <dbReference type="EC" id="2.4.1.21"/>
    </reaction>
</comment>
<name>A0ABT2PW93_9MOLU</name>
<comment type="pathway">
    <text evidence="7">Glycan biosynthesis; glycogen biosynthesis.</text>
</comment>
<dbReference type="RefSeq" id="WP_262096249.1">
    <property type="nucleotide sequence ID" value="NZ_JAOEGN010000007.1"/>
</dbReference>
<dbReference type="SUPFAM" id="SSF53756">
    <property type="entry name" value="UDP-Glycosyltransferase/glycogen phosphorylase"/>
    <property type="match status" value="1"/>
</dbReference>
<comment type="similarity">
    <text evidence="3 7">Belongs to the glycosyltransferase 1 family. Bacterial/plant glycogen synthase subfamily.</text>
</comment>
<proteinExistence type="inferred from homology"/>
<evidence type="ECO:0000313" key="10">
    <source>
        <dbReference type="EMBL" id="MCU0104988.1"/>
    </source>
</evidence>
<protein>
    <recommendedName>
        <fullName evidence="7">Glycogen synthase</fullName>
        <ecNumber evidence="7">2.4.1.21</ecNumber>
    </recommendedName>
    <alternativeName>
        <fullName evidence="7">Starch [bacterial glycogen] synthase</fullName>
    </alternativeName>
</protein>
<accession>A0ABT2PW93</accession>
<gene>
    <name evidence="7" type="primary">glgA</name>
    <name evidence="10" type="ORF">N7603_04890</name>
</gene>
<evidence type="ECO:0000256" key="5">
    <source>
        <dbReference type="ARBA" id="ARBA00022679"/>
    </source>
</evidence>
<evidence type="ECO:0000259" key="9">
    <source>
        <dbReference type="Pfam" id="PF08323"/>
    </source>
</evidence>
<reference evidence="11" key="1">
    <citation type="submission" date="2023-07" db="EMBL/GenBank/DDBJ databases">
        <title>Novel Mycoplasma species identified in domestic and wild animals.</title>
        <authorList>
            <person name="Volokhov D.V."/>
            <person name="Furtak V.A."/>
            <person name="Zagorodnyaya T.A."/>
        </authorList>
    </citation>
    <scope>NUCLEOTIDE SEQUENCE [LARGE SCALE GENOMIC DNA]</scope>
    <source>
        <strain evidence="11">92-19</strain>
    </source>
</reference>
<evidence type="ECO:0000259" key="8">
    <source>
        <dbReference type="Pfam" id="PF00534"/>
    </source>
</evidence>
<dbReference type="Pfam" id="PF08323">
    <property type="entry name" value="Glyco_transf_5"/>
    <property type="match status" value="1"/>
</dbReference>
<dbReference type="HAMAP" id="MF_00484">
    <property type="entry name" value="Glycogen_synth"/>
    <property type="match status" value="1"/>
</dbReference>
<dbReference type="InterPro" id="IPR011835">
    <property type="entry name" value="GS/SS"/>
</dbReference>